<organism evidence="3 4">
    <name type="scientific">Niastella populi</name>
    <dbReference type="NCBI Taxonomy" id="550983"/>
    <lineage>
        <taxon>Bacteria</taxon>
        <taxon>Pseudomonadati</taxon>
        <taxon>Bacteroidota</taxon>
        <taxon>Chitinophagia</taxon>
        <taxon>Chitinophagales</taxon>
        <taxon>Chitinophagaceae</taxon>
        <taxon>Niastella</taxon>
    </lineage>
</organism>
<name>A0A1V9FV48_9BACT</name>
<feature type="domain" description="IPT/TIG" evidence="2">
    <location>
        <begin position="480"/>
        <end position="558"/>
    </location>
</feature>
<evidence type="ECO:0000313" key="4">
    <source>
        <dbReference type="Proteomes" id="UP000192276"/>
    </source>
</evidence>
<dbReference type="Pfam" id="PF01833">
    <property type="entry name" value="TIG"/>
    <property type="match status" value="6"/>
</dbReference>
<dbReference type="PANTHER" id="PTHR46580:SF2">
    <property type="entry name" value="MAM DOMAIN-CONTAINING PROTEIN"/>
    <property type="match status" value="1"/>
</dbReference>
<dbReference type="SUPFAM" id="SSF69318">
    <property type="entry name" value="Integrin alpha N-terminal domain"/>
    <property type="match status" value="1"/>
</dbReference>
<accession>A0A1V9FV48</accession>
<dbReference type="PANTHER" id="PTHR46580">
    <property type="entry name" value="SENSOR KINASE-RELATED"/>
    <property type="match status" value="1"/>
</dbReference>
<evidence type="ECO:0000256" key="1">
    <source>
        <dbReference type="ARBA" id="ARBA00022729"/>
    </source>
</evidence>
<dbReference type="STRING" id="550983.A4R26_18280"/>
<proteinExistence type="predicted"/>
<keyword evidence="1" id="KW-0732">Signal</keyword>
<dbReference type="AlphaFoldDB" id="A0A1V9FV48"/>
<keyword evidence="4" id="KW-1185">Reference proteome</keyword>
<dbReference type="SUPFAM" id="SSF81296">
    <property type="entry name" value="E set domains"/>
    <property type="match status" value="6"/>
</dbReference>
<feature type="domain" description="IPT/TIG" evidence="2">
    <location>
        <begin position="35"/>
        <end position="116"/>
    </location>
</feature>
<gene>
    <name evidence="3" type="ORF">A4R26_18280</name>
</gene>
<dbReference type="InterPro" id="IPR013783">
    <property type="entry name" value="Ig-like_fold"/>
</dbReference>
<reference evidence="4" key="1">
    <citation type="submission" date="2016-04" db="EMBL/GenBank/DDBJ databases">
        <authorList>
            <person name="Chen L."/>
            <person name="Zhuang W."/>
            <person name="Wang G."/>
        </authorList>
    </citation>
    <scope>NUCLEOTIDE SEQUENCE [LARGE SCALE GENOMIC DNA]</scope>
    <source>
        <strain evidence="4">208</strain>
    </source>
</reference>
<dbReference type="CDD" id="cd00102">
    <property type="entry name" value="IPT"/>
    <property type="match status" value="4"/>
</dbReference>
<dbReference type="RefSeq" id="WP_081164013.1">
    <property type="nucleotide sequence ID" value="NZ_LWBP01000123.1"/>
</dbReference>
<dbReference type="InterPro" id="IPR014756">
    <property type="entry name" value="Ig_E-set"/>
</dbReference>
<dbReference type="InterPro" id="IPR028994">
    <property type="entry name" value="Integrin_alpha_N"/>
</dbReference>
<dbReference type="Gene3D" id="2.130.10.130">
    <property type="entry name" value="Integrin alpha, N-terminal"/>
    <property type="match status" value="1"/>
</dbReference>
<dbReference type="EMBL" id="LWBP01000123">
    <property type="protein sequence ID" value="OQP62224.1"/>
    <property type="molecule type" value="Genomic_DNA"/>
</dbReference>
<dbReference type="OrthoDB" id="1110382at2"/>
<sequence length="966" mass="99405">MKPISITPLLTYTVIARKSIVTIVLVLLANLVFAQPTISSFSPVSGAPGTAVTITGTGFNATASANIVYFGPVKGTVTAATATSLTVTVPASAGHQPFSVTTGNFTAYSAKPFTIAMPGMDPLSSDVLSTTKGAAYITWNDSKNALAPIDLNADGKPEIVATQDWSNYLNLFTNNSSPRHIGFSTNMPYDIGGAGKDIAAGDLNGDGIPEVLVAKEQSDQVSIYDNTLSNIYNTGITGGPNSFAITDLDGDGKTDVVIGCHRSSTIVVLRNTSTGSTLSFSKQNIAVSGFMSKLAVRDMDGDGKPDICGIMPDLNALVILKNTYTTGNLTFTTSTFSTGTYPVHIQLDDLDGDDKPDIAVSNATGKTLSVFRNSSASGTIALDAKIDYTVTGMPTNISIADMDGDTKPDIALGDATNSSFVVFKNNSTSGAIDFTGITFTADMRANYIVITDFDGDGKNDVAIADINSNALQVLRNITGEPEITSFTPQEGDGTTTVTITGKNFNNVTSVSFGGTPAASFIVHSSTSITAIPAAAGSDGSVGVTTLLGSASKSSFNFLTPPTITGFTPSYGSTGGTVTINGTNFRGVTEVTLGGTKATVQFINTSGTSMQVTIRNGATGDVVVKTLDGTASRPGFTYYDKPTITSFTPASGHYGDTILITGTNFSGLQNVTFGGYVSIYRNAVSNTTIKAVVGTGATGDVLVKTPGGTAAMAGFIWLPPAPVITSFTPTSGIAGTVVTITGDNFTGAMDVQFGGVAATYTIVNSTTITAAITTGATGDVSVTGPGGTGTLAGFTFIPPAPAITSVNPLTAFTGDTITITGLHFSNTTHVSFGGTAAASFTVVSPNEITAVVGAGNTGNVAVTTPGGTATQAGFVFKEPPLIVLPTGLTVFPNPNRNRSMFYVQHPVAANDCWLRVVDMNGRVITAVKIAAGTYRNQVLLSSPLKLGYYYIGLHGAGIHKYTTMMVR</sequence>
<dbReference type="SMART" id="SM00429">
    <property type="entry name" value="IPT"/>
    <property type="match status" value="5"/>
</dbReference>
<dbReference type="Pfam" id="PF13517">
    <property type="entry name" value="FG-GAP_3"/>
    <property type="match status" value="3"/>
</dbReference>
<evidence type="ECO:0000313" key="3">
    <source>
        <dbReference type="EMBL" id="OQP62224.1"/>
    </source>
</evidence>
<protein>
    <recommendedName>
        <fullName evidence="2">IPT/TIG domain-containing protein</fullName>
    </recommendedName>
</protein>
<feature type="domain" description="IPT/TIG" evidence="2">
    <location>
        <begin position="720"/>
        <end position="796"/>
    </location>
</feature>
<comment type="caution">
    <text evidence="3">The sequence shown here is derived from an EMBL/GenBank/DDBJ whole genome shotgun (WGS) entry which is preliminary data.</text>
</comment>
<evidence type="ECO:0000259" key="2">
    <source>
        <dbReference type="SMART" id="SM00429"/>
    </source>
</evidence>
<feature type="domain" description="IPT/TIG" evidence="2">
    <location>
        <begin position="799"/>
        <end position="876"/>
    </location>
</feature>
<dbReference type="InterPro" id="IPR002909">
    <property type="entry name" value="IPT_dom"/>
</dbReference>
<dbReference type="InterPro" id="IPR013517">
    <property type="entry name" value="FG-GAP"/>
</dbReference>
<dbReference type="Gene3D" id="2.60.40.10">
    <property type="entry name" value="Immunoglobulins"/>
    <property type="match status" value="6"/>
</dbReference>
<feature type="domain" description="IPT/TIG" evidence="2">
    <location>
        <begin position="560"/>
        <end position="638"/>
    </location>
</feature>
<dbReference type="Proteomes" id="UP000192276">
    <property type="component" value="Unassembled WGS sequence"/>
</dbReference>